<dbReference type="GO" id="GO:0006351">
    <property type="term" value="P:DNA-templated transcription"/>
    <property type="evidence" value="ECO:0007669"/>
    <property type="project" value="InterPro"/>
</dbReference>
<dbReference type="GO" id="GO:0006355">
    <property type="term" value="P:regulation of DNA-templated transcription"/>
    <property type="evidence" value="ECO:0007669"/>
    <property type="project" value="UniProtKB-UniRule"/>
</dbReference>
<dbReference type="NCBIfam" id="TIGR04567">
    <property type="entry name" value="RNAP_delt_lowGC"/>
    <property type="match status" value="1"/>
</dbReference>
<name>D6Y0U9_BACIE</name>
<dbReference type="InterPro" id="IPR038087">
    <property type="entry name" value="RNAP_delta_N_dom_sf"/>
</dbReference>
<evidence type="ECO:0000256" key="6">
    <source>
        <dbReference type="HAMAP-Rule" id="MF_00357"/>
    </source>
</evidence>
<evidence type="ECO:0000256" key="5">
    <source>
        <dbReference type="ARBA" id="ARBA00023163"/>
    </source>
</evidence>
<evidence type="ECO:0000256" key="3">
    <source>
        <dbReference type="ARBA" id="ARBA00022679"/>
    </source>
</evidence>
<feature type="domain" description="HTH HARE-type" evidence="8">
    <location>
        <begin position="14"/>
        <end position="81"/>
    </location>
</feature>
<dbReference type="HOGENOM" id="CLU_116648_1_0_9"/>
<sequence length="174" mass="20601">MHYKEMNEEQLQEVAMVEIAATILEDTKEPFEYHELLKRVGDIKGYTEEDLMKRIANLYTDMSMDGRFVNLGNARWGLRGWYPFDQTEEELSAEATRERKRRAREREEEEEELYGDDAEEFDEFEDLEDELDDLANEEDAGDEFDELDDTDNDSFPADEFDNSDSEFEDDDEEV</sequence>
<reference evidence="9" key="1">
    <citation type="submission" date="2009-10" db="EMBL/GenBank/DDBJ databases">
        <title>Complete sequence of Bacillus selenitireducens MLS10.</title>
        <authorList>
            <consortium name="US DOE Joint Genome Institute"/>
            <person name="Lucas S."/>
            <person name="Copeland A."/>
            <person name="Lapidus A."/>
            <person name="Glavina del Rio T."/>
            <person name="Dalin E."/>
            <person name="Tice H."/>
            <person name="Bruce D."/>
            <person name="Goodwin L."/>
            <person name="Pitluck S."/>
            <person name="Sims D."/>
            <person name="Brettin T."/>
            <person name="Detter J.C."/>
            <person name="Han C."/>
            <person name="Larimer F."/>
            <person name="Land M."/>
            <person name="Hauser L."/>
            <person name="Kyrpides N."/>
            <person name="Ovchinnikova G."/>
            <person name="Stolz J."/>
        </authorList>
    </citation>
    <scope>NUCLEOTIDE SEQUENCE [LARGE SCALE GENOMIC DNA]</scope>
    <source>
        <strain evidence="9">MLS10</strain>
    </source>
</reference>
<comment type="function">
    <text evidence="6">Participates in both the initiation and recycling phases of transcription. In the presence of the delta subunit, RNAP displays an increased specificity of transcription, a decreased affinity for nucleic acids, and an increased efficiency of RNA synthesis because of enhanced recycling.</text>
</comment>
<dbReference type="STRING" id="439292.Bsel_3185"/>
<evidence type="ECO:0000313" key="10">
    <source>
        <dbReference type="Proteomes" id="UP000000271"/>
    </source>
</evidence>
<dbReference type="Gene3D" id="1.10.10.1250">
    <property type="entry name" value="RNA polymerase, subunit delta, N-terminal domain"/>
    <property type="match status" value="1"/>
</dbReference>
<evidence type="ECO:0000313" key="9">
    <source>
        <dbReference type="EMBL" id="ADI00667.1"/>
    </source>
</evidence>
<feature type="region of interest" description="Disordered" evidence="7">
    <location>
        <begin position="87"/>
        <end position="174"/>
    </location>
</feature>
<evidence type="ECO:0000256" key="7">
    <source>
        <dbReference type="SAM" id="MobiDB-lite"/>
    </source>
</evidence>
<dbReference type="KEGG" id="bse:Bsel_3185"/>
<dbReference type="InterPro" id="IPR007759">
    <property type="entry name" value="Asxl_HARE-HTH"/>
</dbReference>
<dbReference type="GO" id="GO:0003899">
    <property type="term" value="F:DNA-directed RNA polymerase activity"/>
    <property type="evidence" value="ECO:0007669"/>
    <property type="project" value="UniProtKB-UniRule"/>
</dbReference>
<dbReference type="Pfam" id="PF05066">
    <property type="entry name" value="HARE-HTH"/>
    <property type="match status" value="1"/>
</dbReference>
<dbReference type="PROSITE" id="PS51913">
    <property type="entry name" value="HTH_HARE"/>
    <property type="match status" value="1"/>
</dbReference>
<accession>D6Y0U9</accession>
<keyword evidence="5 6" id="KW-0804">Transcription</keyword>
<evidence type="ECO:0000256" key="1">
    <source>
        <dbReference type="ARBA" id="ARBA00009828"/>
    </source>
</evidence>
<dbReference type="OrthoDB" id="401223at2"/>
<gene>
    <name evidence="6" type="primary">rpoE</name>
    <name evidence="9" type="ordered locus">Bsel_3185</name>
</gene>
<dbReference type="eggNOG" id="COG3343">
    <property type="taxonomic scope" value="Bacteria"/>
</dbReference>
<protein>
    <recommendedName>
        <fullName evidence="6">Probable DNA-directed RNA polymerase subunit delta</fullName>
    </recommendedName>
    <alternativeName>
        <fullName evidence="6">RNAP delta factor</fullName>
    </alternativeName>
</protein>
<dbReference type="HAMAP" id="MF_00357">
    <property type="entry name" value="RNApol_bact_RpoE"/>
    <property type="match status" value="1"/>
</dbReference>
<proteinExistence type="inferred from homology"/>
<evidence type="ECO:0000259" key="8">
    <source>
        <dbReference type="PROSITE" id="PS51913"/>
    </source>
</evidence>
<dbReference type="GO" id="GO:0000428">
    <property type="term" value="C:DNA-directed RNA polymerase complex"/>
    <property type="evidence" value="ECO:0007669"/>
    <property type="project" value="UniProtKB-KW"/>
</dbReference>
<keyword evidence="2 6" id="KW-0240">DNA-directed RNA polymerase</keyword>
<keyword evidence="4 6" id="KW-0548">Nucleotidyltransferase</keyword>
<keyword evidence="3 6" id="KW-0808">Transferase</keyword>
<dbReference type="InterPro" id="IPR029757">
    <property type="entry name" value="RpoE"/>
</dbReference>
<evidence type="ECO:0000256" key="4">
    <source>
        <dbReference type="ARBA" id="ARBA00022695"/>
    </source>
</evidence>
<dbReference type="RefSeq" id="WP_013174071.1">
    <property type="nucleotide sequence ID" value="NC_014219.1"/>
</dbReference>
<organism evidence="9 10">
    <name type="scientific">Bacillus selenitireducens (strain ATCC 700615 / DSM 15326 / MLS10)</name>
    <dbReference type="NCBI Taxonomy" id="439292"/>
    <lineage>
        <taxon>Bacteria</taxon>
        <taxon>Bacillati</taxon>
        <taxon>Bacillota</taxon>
        <taxon>Bacilli</taxon>
        <taxon>Bacillales</taxon>
        <taxon>Bacillaceae</taxon>
        <taxon>Salisediminibacterium</taxon>
    </lineage>
</organism>
<dbReference type="EMBL" id="CP001791">
    <property type="protein sequence ID" value="ADI00667.1"/>
    <property type="molecule type" value="Genomic_DNA"/>
</dbReference>
<keyword evidence="10" id="KW-1185">Reference proteome</keyword>
<dbReference type="AlphaFoldDB" id="D6Y0U9"/>
<feature type="compositionally biased region" description="Acidic residues" evidence="7">
    <location>
        <begin position="107"/>
        <end position="174"/>
    </location>
</feature>
<evidence type="ECO:0000256" key="2">
    <source>
        <dbReference type="ARBA" id="ARBA00022478"/>
    </source>
</evidence>
<comment type="similarity">
    <text evidence="1 6">Belongs to the RpoE family.</text>
</comment>
<dbReference type="Proteomes" id="UP000000271">
    <property type="component" value="Chromosome"/>
</dbReference>
<comment type="subunit">
    <text evidence="6">RNAP is composed of a core of 2 alpha, a beta and a beta' subunits. The core is associated with a delta subunit and one of several sigma factors.</text>
</comment>